<dbReference type="SUPFAM" id="SSF159594">
    <property type="entry name" value="XCC0632-like"/>
    <property type="match status" value="1"/>
</dbReference>
<evidence type="ECO:0000313" key="2">
    <source>
        <dbReference type="Proteomes" id="UP000829116"/>
    </source>
</evidence>
<dbReference type="Pfam" id="PF03886">
    <property type="entry name" value="ABC_trans_aux"/>
    <property type="match status" value="1"/>
</dbReference>
<dbReference type="EMBL" id="CP093245">
    <property type="protein sequence ID" value="UNH31750.1"/>
    <property type="molecule type" value="Genomic_DNA"/>
</dbReference>
<dbReference type="InterPro" id="IPR049736">
    <property type="entry name" value="PqiC"/>
</dbReference>
<sequence length="188" mass="20880">MRYLAFIAVFMLAACSSTPDKAYYQLPINATKIQEQANTTGRNQIWVQRITLSDMLAANGIAYQTTDVSYTNASSHVWASPLDQQLAQALVVDLSTALPNRLVALQPLESQPDTLDITLTGFHGRYDGHVIIQGYWTFSHDSQIIRRSFDLALEQTEDGYPALVRTLSTGWQQVANSIANEIESSSRP</sequence>
<dbReference type="Proteomes" id="UP000829116">
    <property type="component" value="Chromosome"/>
</dbReference>
<accession>A0A9Q8Q3I6</accession>
<dbReference type="InterPro" id="IPR005586">
    <property type="entry name" value="ABC_trans_aux"/>
</dbReference>
<dbReference type="PROSITE" id="PS51257">
    <property type="entry name" value="PROKAR_LIPOPROTEIN"/>
    <property type="match status" value="1"/>
</dbReference>
<reference evidence="1" key="1">
    <citation type="submission" date="2022-03" db="EMBL/GenBank/DDBJ databases">
        <title>ESBL-producing Moellerella wisconsensis and Escherichia marmotae isolated from wild game meat.</title>
        <authorList>
            <person name="Biggel M."/>
        </authorList>
    </citation>
    <scope>NUCLEOTIDE SEQUENCE</scope>
    <source>
        <strain evidence="1">W51</strain>
    </source>
</reference>
<dbReference type="NCBIfam" id="NF033620">
    <property type="entry name" value="pqiC"/>
    <property type="match status" value="1"/>
</dbReference>
<dbReference type="AlphaFoldDB" id="A0A9Q8Q3I6"/>
<dbReference type="GeneID" id="79716636"/>
<dbReference type="Gene3D" id="3.40.50.10610">
    <property type="entry name" value="ABC-type transport auxiliary lipoprotein component"/>
    <property type="match status" value="1"/>
</dbReference>
<gene>
    <name evidence="1" type="primary">pqiC</name>
    <name evidence="1" type="ORF">MNY72_05490</name>
</gene>
<proteinExistence type="predicted"/>
<evidence type="ECO:0000313" key="1">
    <source>
        <dbReference type="EMBL" id="UNH31750.1"/>
    </source>
</evidence>
<protein>
    <submittedName>
        <fullName evidence="1">Membrane integrity-associated transporter subunit PqiC</fullName>
    </submittedName>
</protein>
<organism evidence="1 2">
    <name type="scientific">Moellerella wisconsensis</name>
    <dbReference type="NCBI Taxonomy" id="158849"/>
    <lineage>
        <taxon>Bacteria</taxon>
        <taxon>Pseudomonadati</taxon>
        <taxon>Pseudomonadota</taxon>
        <taxon>Gammaproteobacteria</taxon>
        <taxon>Enterobacterales</taxon>
        <taxon>Morganellaceae</taxon>
        <taxon>Moellerella</taxon>
    </lineage>
</organism>
<dbReference type="RefSeq" id="WP_047255462.1">
    <property type="nucleotide sequence ID" value="NZ_CAWMFK010000010.1"/>
</dbReference>
<name>A0A9Q8Q3I6_9GAMM</name>